<evidence type="ECO:0000256" key="10">
    <source>
        <dbReference type="ARBA" id="ARBA00022927"/>
    </source>
</evidence>
<evidence type="ECO:0000256" key="13">
    <source>
        <dbReference type="RuleBase" id="RU003879"/>
    </source>
</evidence>
<evidence type="ECO:0000256" key="5">
    <source>
        <dbReference type="ARBA" id="ARBA00022090"/>
    </source>
</evidence>
<evidence type="ECO:0000256" key="4">
    <source>
        <dbReference type="ARBA" id="ARBA00011471"/>
    </source>
</evidence>
<dbReference type="Gene3D" id="3.30.420.270">
    <property type="match status" value="1"/>
</dbReference>
<proteinExistence type="inferred from homology"/>
<dbReference type="Pfam" id="PF02472">
    <property type="entry name" value="ExbD"/>
    <property type="match status" value="1"/>
</dbReference>
<evidence type="ECO:0000256" key="11">
    <source>
        <dbReference type="ARBA" id="ARBA00022989"/>
    </source>
</evidence>
<dbReference type="PANTHER" id="PTHR30558:SF12">
    <property type="entry name" value="BIOPOLYMER TRANSPORT PROTEIN EXBD"/>
    <property type="match status" value="1"/>
</dbReference>
<evidence type="ECO:0000256" key="9">
    <source>
        <dbReference type="ARBA" id="ARBA00022692"/>
    </source>
</evidence>
<evidence type="ECO:0000256" key="14">
    <source>
        <dbReference type="SAM" id="Phobius"/>
    </source>
</evidence>
<keyword evidence="16" id="KW-1185">Reference proteome</keyword>
<dbReference type="PANTHER" id="PTHR30558">
    <property type="entry name" value="EXBD MEMBRANE COMPONENT OF PMF-DRIVEN MACROMOLECULE IMPORT SYSTEM"/>
    <property type="match status" value="1"/>
</dbReference>
<keyword evidence="12 14" id="KW-0472">Membrane</keyword>
<gene>
    <name evidence="15" type="ordered locus">Hneap_2158</name>
</gene>
<evidence type="ECO:0000256" key="12">
    <source>
        <dbReference type="ARBA" id="ARBA00023136"/>
    </source>
</evidence>
<reference evidence="15 16" key="1">
    <citation type="submission" date="2009-10" db="EMBL/GenBank/DDBJ databases">
        <title>Complete sequence of Halothiobacillus neapolitanus c2.</title>
        <authorList>
            <consortium name="US DOE Joint Genome Institute"/>
            <person name="Lucas S."/>
            <person name="Copeland A."/>
            <person name="Lapidus A."/>
            <person name="Glavina del Rio T."/>
            <person name="Tice H."/>
            <person name="Bruce D."/>
            <person name="Goodwin L."/>
            <person name="Pitluck S."/>
            <person name="Davenport K."/>
            <person name="Brettin T."/>
            <person name="Detter J.C."/>
            <person name="Han C."/>
            <person name="Tapia R."/>
            <person name="Larimer F."/>
            <person name="Land M."/>
            <person name="Hauser L."/>
            <person name="Kyrpides N."/>
            <person name="Mikhailova N."/>
            <person name="Kerfeld C."/>
            <person name="Cannon G."/>
            <person name="Heinhort S."/>
        </authorList>
    </citation>
    <scope>NUCLEOTIDE SEQUENCE [LARGE SCALE GENOMIC DNA]</scope>
    <source>
        <strain evidence="16">ATCC 23641 / c2</strain>
    </source>
</reference>
<sequence>MRRFDQINVIPFIDIMLVLLAIVLTTATFIAQGQIKISLPEAQSAAPANGEPAIVITLNAAGDVFVDDQVTTLDALNAKPDTLKKDQAIVFRVDKKTAFGQFVAVIDALKSRGLDHLTIRTTSASDATPPA</sequence>
<protein>
    <recommendedName>
        <fullName evidence="5">Biopolymer transport protein ExbD</fullName>
    </recommendedName>
</protein>
<dbReference type="InterPro" id="IPR003400">
    <property type="entry name" value="ExbD"/>
</dbReference>
<dbReference type="eggNOG" id="COG0848">
    <property type="taxonomic scope" value="Bacteria"/>
</dbReference>
<evidence type="ECO:0000256" key="7">
    <source>
        <dbReference type="ARBA" id="ARBA00022475"/>
    </source>
</evidence>
<dbReference type="RefSeq" id="WP_012825006.1">
    <property type="nucleotide sequence ID" value="NC_013422.1"/>
</dbReference>
<keyword evidence="8" id="KW-0997">Cell inner membrane</keyword>
<comment type="subunit">
    <text evidence="4">The accessory proteins ExbB and ExbD seem to form a complex with TonB.</text>
</comment>
<evidence type="ECO:0000313" key="15">
    <source>
        <dbReference type="EMBL" id="ACX96974.1"/>
    </source>
</evidence>
<dbReference type="GO" id="GO:0015031">
    <property type="term" value="P:protein transport"/>
    <property type="evidence" value="ECO:0007669"/>
    <property type="project" value="UniProtKB-KW"/>
</dbReference>
<keyword evidence="11 14" id="KW-1133">Transmembrane helix</keyword>
<evidence type="ECO:0000256" key="2">
    <source>
        <dbReference type="ARBA" id="ARBA00004249"/>
    </source>
</evidence>
<organism evidence="15 16">
    <name type="scientific">Halothiobacillus neapolitanus (strain ATCC 23641 / DSM 15147 / CIP 104769 / NCIMB 8539 / c2)</name>
    <name type="common">Thiobacillus neapolitanus</name>
    <dbReference type="NCBI Taxonomy" id="555778"/>
    <lineage>
        <taxon>Bacteria</taxon>
        <taxon>Pseudomonadati</taxon>
        <taxon>Pseudomonadota</taxon>
        <taxon>Gammaproteobacteria</taxon>
        <taxon>Chromatiales</taxon>
        <taxon>Halothiobacillaceae</taxon>
        <taxon>Halothiobacillus</taxon>
    </lineage>
</organism>
<dbReference type="OrthoDB" id="9798629at2"/>
<name>D0KW71_HALNC</name>
<dbReference type="InterPro" id="IPR014171">
    <property type="entry name" value="TonB_ExbD_2"/>
</dbReference>
<dbReference type="EMBL" id="CP001801">
    <property type="protein sequence ID" value="ACX96974.1"/>
    <property type="molecule type" value="Genomic_DNA"/>
</dbReference>
<dbReference type="STRING" id="555778.Hneap_2158"/>
<keyword evidence="9 13" id="KW-0812">Transmembrane</keyword>
<dbReference type="KEGG" id="hna:Hneap_2158"/>
<keyword evidence="6 13" id="KW-0813">Transport</keyword>
<accession>D0KW71</accession>
<evidence type="ECO:0000256" key="3">
    <source>
        <dbReference type="ARBA" id="ARBA00005811"/>
    </source>
</evidence>
<dbReference type="Proteomes" id="UP000009102">
    <property type="component" value="Chromosome"/>
</dbReference>
<dbReference type="GO" id="GO:0005886">
    <property type="term" value="C:plasma membrane"/>
    <property type="evidence" value="ECO:0007669"/>
    <property type="project" value="UniProtKB-SubCell"/>
</dbReference>
<evidence type="ECO:0000313" key="16">
    <source>
        <dbReference type="Proteomes" id="UP000009102"/>
    </source>
</evidence>
<evidence type="ECO:0000256" key="6">
    <source>
        <dbReference type="ARBA" id="ARBA00022448"/>
    </source>
</evidence>
<evidence type="ECO:0000256" key="1">
    <source>
        <dbReference type="ARBA" id="ARBA00003540"/>
    </source>
</evidence>
<dbReference type="HOGENOM" id="CLU_085305_2_0_6"/>
<keyword evidence="7" id="KW-1003">Cell membrane</keyword>
<evidence type="ECO:0000256" key="8">
    <source>
        <dbReference type="ARBA" id="ARBA00022519"/>
    </source>
</evidence>
<feature type="transmembrane region" description="Helical" evidence="14">
    <location>
        <begin position="12"/>
        <end position="31"/>
    </location>
</feature>
<dbReference type="NCBIfam" id="TIGR02804">
    <property type="entry name" value="ExbD_2"/>
    <property type="match status" value="1"/>
</dbReference>
<keyword evidence="10 13" id="KW-0653">Protein transport</keyword>
<comment type="subcellular location">
    <subcellularLocation>
        <location evidence="2">Cell inner membrane</location>
        <topology evidence="2">Single-pass type II membrane protein</topology>
    </subcellularLocation>
    <subcellularLocation>
        <location evidence="13">Cell membrane</location>
        <topology evidence="13">Single-pass type II membrane protein</topology>
    </subcellularLocation>
</comment>
<dbReference type="AlphaFoldDB" id="D0KW71"/>
<comment type="function">
    <text evidence="1">Involved in the TonB-dependent energy-dependent transport of various receptor-bound substrates.</text>
</comment>
<comment type="similarity">
    <text evidence="3 13">Belongs to the ExbD/TolR family.</text>
</comment>
<dbReference type="GO" id="GO:0022857">
    <property type="term" value="F:transmembrane transporter activity"/>
    <property type="evidence" value="ECO:0007669"/>
    <property type="project" value="InterPro"/>
</dbReference>